<dbReference type="NCBIfam" id="NF033527">
    <property type="entry name" value="transpos_Tn3"/>
    <property type="match status" value="1"/>
</dbReference>
<dbReference type="KEGG" id="ptc:phytr_10610"/>
<proteinExistence type="inferred from homology"/>
<dbReference type="Pfam" id="PF01526">
    <property type="entry name" value="DDE_Tnp_Tn3"/>
    <property type="match status" value="1"/>
</dbReference>
<reference evidence="7 8" key="1">
    <citation type="submission" date="2018-03" db="EMBL/GenBank/DDBJ databases">
        <title>A gene transfer event suggests a long-term partnership between eustigmatophyte algae and a novel lineage of endosymbiotic bacteria.</title>
        <authorList>
            <person name="Yurchenko T."/>
            <person name="Sevcikova T."/>
            <person name="Pribyl P."/>
            <person name="El Karkouri K."/>
            <person name="Klimes V."/>
            <person name="Amaral R."/>
            <person name="Zbrankova V."/>
            <person name="Kim E."/>
            <person name="Raoult D."/>
            <person name="Santos L.M.A."/>
            <person name="Elias M."/>
        </authorList>
    </citation>
    <scope>NUCLEOTIDE SEQUENCE [LARGE SCALE GENOMIC DNA]</scope>
    <source>
        <strain evidence="7">CCALA 838</strain>
    </source>
</reference>
<keyword evidence="8" id="KW-1185">Reference proteome</keyword>
<evidence type="ECO:0000313" key="7">
    <source>
        <dbReference type="EMBL" id="AVP87989.1"/>
    </source>
</evidence>
<dbReference type="EMBL" id="CP027845">
    <property type="protein sequence ID" value="AVP87989.1"/>
    <property type="molecule type" value="Genomic_DNA"/>
</dbReference>
<accession>A0A2P1P9Q2</accession>
<dbReference type="GO" id="GO:0003677">
    <property type="term" value="F:DNA binding"/>
    <property type="evidence" value="ECO:0007669"/>
    <property type="project" value="UniProtKB-KW"/>
</dbReference>
<dbReference type="Proteomes" id="UP000241762">
    <property type="component" value="Chromosome"/>
</dbReference>
<evidence type="ECO:0000256" key="4">
    <source>
        <dbReference type="ARBA" id="ARBA00023172"/>
    </source>
</evidence>
<gene>
    <name evidence="7" type="ORF">phytr_10610</name>
</gene>
<keyword evidence="3" id="KW-0238">DNA-binding</keyword>
<keyword evidence="4" id="KW-0233">DNA recombination</keyword>
<dbReference type="AlphaFoldDB" id="A0A2P1P9Q2"/>
<evidence type="ECO:0000313" key="8">
    <source>
        <dbReference type="Proteomes" id="UP000241762"/>
    </source>
</evidence>
<protein>
    <submittedName>
        <fullName evidence="7">Putative DDE transposase</fullName>
    </submittedName>
</protein>
<dbReference type="GO" id="GO:0004803">
    <property type="term" value="F:transposase activity"/>
    <property type="evidence" value="ECO:0007669"/>
    <property type="project" value="InterPro"/>
</dbReference>
<name>A0A2P1P9Q2_9RICK</name>
<evidence type="ECO:0000259" key="5">
    <source>
        <dbReference type="Pfam" id="PF01526"/>
    </source>
</evidence>
<sequence length="943" mass="109595">MSRLKILSSHEIKKFDNFPLLNDTERYQFFSISSHIQEKLKTLIEPENKMGFILQLGYFKATGKFYKEYNQDDKAFIDKQLGLNVELEGWNYSERTRLTHKSEVLSLLGYKPFNQSVDMFEESIANLVSKQMHPRKIIFSMVDLLRAKKIEVPNYDKFARSITEHFNKFEKSLSSQVAEHIKKEHIDTLNDLLGLEDEKSTLLRVKTISQSLKPLKIKQSVSSFLIIKKAYKNTEHLIEKLSLSIEATRYYANWVIKATIAQIRSIRNDSIRHLYLLAFIEHQYKNWQDIFIDIILKVNQQHLNKVEITLQESDHAFAKRNNDLLDSVIKAFTSQSKLIKKAREILYKPIINDLRIQELRYLIPEIESETHYLDRVNQLKENFIGYKSDKQNFVVLQKLSRKLQNRLADIIRHLDFVSSDNNLEEAILFYQSNSLNKFAPYDFLKQNEIDAVYKDGFNNALYKALLFSKIAEAIKSGDISLAKSYRYMPIEAYLIKQGVWKKDKDALLDKLDLAGFGDIDHLLSKLRIQLNDKYATVNNNLPKNKYLKFKEDGSFSLYTPPVEKPDYDSVYKVIGSESYISILQMMFEVNHVIGFASNFKHHKVKNVRQKVADETIFAGIFALGSNIGIHKLANTAIGISYNTLLHGVNWYFSLENLYATNNMLVDFMNKMWLPSQFRKEQNFLHTSSDGKKRCVSAESLNANYSYKYFGHGRGSNVYTFIDERHILFYSTVFSSSERDASYVIDGLLHNADIKNSMHSTDTHGYTELVFAISYLIKTSFAPRIKDISSQSLVSLDKQDLSYMILPDRYVSEKSIKNCWDTILRLVATILLREEKASTIIKRLASYDKQHKLHIALKELGRIIKTCFLLTYMDNVELRQKIDKQLNKGELSNKFQSAISLANNQELIQIDRDLRESSDVSNYLAKYYSVMELYKTYPGNHASR</sequence>
<evidence type="ECO:0000256" key="1">
    <source>
        <dbReference type="ARBA" id="ARBA00009402"/>
    </source>
</evidence>
<feature type="domain" description="Tn3 transposase DDE" evidence="5">
    <location>
        <begin position="585"/>
        <end position="912"/>
    </location>
</feature>
<evidence type="ECO:0000256" key="2">
    <source>
        <dbReference type="ARBA" id="ARBA00022578"/>
    </source>
</evidence>
<dbReference type="InterPro" id="IPR047653">
    <property type="entry name" value="Tn3-like_transpos"/>
</dbReference>
<dbReference type="Pfam" id="PF13700">
    <property type="entry name" value="DUF4158"/>
    <property type="match status" value="1"/>
</dbReference>
<evidence type="ECO:0000256" key="3">
    <source>
        <dbReference type="ARBA" id="ARBA00023125"/>
    </source>
</evidence>
<dbReference type="InterPro" id="IPR025296">
    <property type="entry name" value="DUF4158"/>
</dbReference>
<comment type="similarity">
    <text evidence="1">Belongs to the transposase 7 family.</text>
</comment>
<evidence type="ECO:0000259" key="6">
    <source>
        <dbReference type="Pfam" id="PF13700"/>
    </source>
</evidence>
<dbReference type="OrthoDB" id="7281829at2"/>
<organism evidence="7 8">
    <name type="scientific">Candidatus Phycorickettsia trachydisci</name>
    <dbReference type="NCBI Taxonomy" id="2115978"/>
    <lineage>
        <taxon>Bacteria</taxon>
        <taxon>Pseudomonadati</taxon>
        <taxon>Pseudomonadota</taxon>
        <taxon>Alphaproteobacteria</taxon>
        <taxon>Rickettsiales</taxon>
        <taxon>Rickettsiaceae</taxon>
        <taxon>Candidatus Phycorickettsia</taxon>
    </lineage>
</organism>
<dbReference type="InterPro" id="IPR002513">
    <property type="entry name" value="Tn3_Tnp_DDE_dom"/>
</dbReference>
<keyword evidence="2" id="KW-0815">Transposition</keyword>
<feature type="domain" description="DUF4158" evidence="6">
    <location>
        <begin position="6"/>
        <end position="163"/>
    </location>
</feature>
<dbReference type="GO" id="GO:0006313">
    <property type="term" value="P:DNA transposition"/>
    <property type="evidence" value="ECO:0007669"/>
    <property type="project" value="InterPro"/>
</dbReference>